<dbReference type="GO" id="GO:0006260">
    <property type="term" value="P:DNA replication"/>
    <property type="evidence" value="ECO:0007669"/>
    <property type="project" value="UniProtKB-UniRule"/>
</dbReference>
<comment type="similarity">
    <text evidence="3">Belongs to the ScpA family.</text>
</comment>
<dbReference type="HAMAP" id="MF_01805">
    <property type="entry name" value="ScpA"/>
    <property type="match status" value="1"/>
</dbReference>
<keyword evidence="3" id="KW-0132">Cell division</keyword>
<dbReference type="InterPro" id="IPR003768">
    <property type="entry name" value="ScpA"/>
</dbReference>
<reference evidence="4 5" key="1">
    <citation type="journal article" date="2017" name="ISME J.">
        <title>Potential for microbial H2 and metal transformations associated with novel bacteria and archaea in deep terrestrial subsurface sediments.</title>
        <authorList>
            <person name="Hernsdorf A.W."/>
            <person name="Amano Y."/>
            <person name="Miyakawa K."/>
            <person name="Ise K."/>
            <person name="Suzuki Y."/>
            <person name="Anantharaman K."/>
            <person name="Probst A."/>
            <person name="Burstein D."/>
            <person name="Thomas B.C."/>
            <person name="Banfield J.F."/>
        </authorList>
    </citation>
    <scope>NUCLEOTIDE SEQUENCE [LARGE SCALE GENOMIC DNA]</scope>
    <source>
        <strain evidence="4">HGW-Actinobacteria-3</strain>
    </source>
</reference>
<evidence type="ECO:0000313" key="4">
    <source>
        <dbReference type="EMBL" id="PKQ28009.1"/>
    </source>
</evidence>
<name>A0A2N3G5L4_9ACTN</name>
<comment type="caution">
    <text evidence="4">The sequence shown here is derived from an EMBL/GenBank/DDBJ whole genome shotgun (WGS) entry which is preliminary data.</text>
</comment>
<evidence type="ECO:0000256" key="3">
    <source>
        <dbReference type="HAMAP-Rule" id="MF_01805"/>
    </source>
</evidence>
<keyword evidence="1 3" id="KW-0159">Chromosome partition</keyword>
<accession>A0A2N3G5L4</accession>
<dbReference type="Gene3D" id="1.10.10.580">
    <property type="entry name" value="Structural maintenance of chromosome 1. Chain E"/>
    <property type="match status" value="1"/>
</dbReference>
<comment type="function">
    <text evidence="3">Participates in chromosomal partition during cell division. May act via the formation of a condensin-like complex containing Smc and ScpB that pull DNA away from mid-cell into both cell halves.</text>
</comment>
<dbReference type="AlphaFoldDB" id="A0A2N3G5L4"/>
<comment type="subunit">
    <text evidence="3">Component of a cohesin-like complex composed of ScpA, ScpB and the Smc homodimer, in which ScpA and ScpB bind to the head domain of Smc. The presence of the three proteins is required for the association of the complex with DNA.</text>
</comment>
<sequence length="247" mass="28328">MSFEVKIEVFEGPFDLLLQLILKQDMDIHTVPIAEITASFVERIEGVRDFDLDTATDFLLIAATLLLIKARSLIPREDDDFEAMDDAVSEREFLVERLIEYKQFASAAEWLEAVYTDQRGYMSRTRELEDDYASLYPDPFEGVPPVDLARAFVNLLVRQATECVDTSFVAPIKVSVAERIEEVRTRISKEGRVKFSELIRECVSKIDVIATFLAVLELYKRCEVMISQRRLFGEIEIRGREDEGNVA</sequence>
<keyword evidence="3" id="KW-0963">Cytoplasm</keyword>
<dbReference type="GO" id="GO:0005737">
    <property type="term" value="C:cytoplasm"/>
    <property type="evidence" value="ECO:0007669"/>
    <property type="project" value="UniProtKB-SubCell"/>
</dbReference>
<dbReference type="GO" id="GO:0007059">
    <property type="term" value="P:chromosome segregation"/>
    <property type="evidence" value="ECO:0007669"/>
    <property type="project" value="UniProtKB-UniRule"/>
</dbReference>
<dbReference type="GO" id="GO:0051301">
    <property type="term" value="P:cell division"/>
    <property type="evidence" value="ECO:0007669"/>
    <property type="project" value="UniProtKB-KW"/>
</dbReference>
<dbReference type="Proteomes" id="UP000233654">
    <property type="component" value="Unassembled WGS sequence"/>
</dbReference>
<dbReference type="Pfam" id="PF02616">
    <property type="entry name" value="SMC_ScpA"/>
    <property type="match status" value="1"/>
</dbReference>
<keyword evidence="3" id="KW-0131">Cell cycle</keyword>
<evidence type="ECO:0000256" key="1">
    <source>
        <dbReference type="ARBA" id="ARBA00022829"/>
    </source>
</evidence>
<proteinExistence type="inferred from homology"/>
<dbReference type="InterPro" id="IPR023093">
    <property type="entry name" value="ScpA-like_C"/>
</dbReference>
<dbReference type="EMBL" id="PHEX01000037">
    <property type="protein sequence ID" value="PKQ28009.1"/>
    <property type="molecule type" value="Genomic_DNA"/>
</dbReference>
<dbReference type="PANTHER" id="PTHR33969">
    <property type="entry name" value="SEGREGATION AND CONDENSATION PROTEIN A"/>
    <property type="match status" value="1"/>
</dbReference>
<organism evidence="4 5">
    <name type="scientific">Candidatus Anoxymicrobium japonicum</name>
    <dbReference type="NCBI Taxonomy" id="2013648"/>
    <lineage>
        <taxon>Bacteria</taxon>
        <taxon>Bacillati</taxon>
        <taxon>Actinomycetota</taxon>
        <taxon>Candidatus Geothermincolia</taxon>
        <taxon>Candidatus Geothermincolales</taxon>
        <taxon>Candidatus Anoxymicrobiaceae</taxon>
        <taxon>Candidatus Anoxymicrobium</taxon>
    </lineage>
</organism>
<comment type="subcellular location">
    <subcellularLocation>
        <location evidence="3">Cytoplasm</location>
    </subcellularLocation>
    <text evidence="3">Associated with two foci at the outer edges of the nucleoid region in young cells, and at four foci within both cell halves in older cells.</text>
</comment>
<dbReference type="Gene3D" id="6.10.250.2410">
    <property type="match status" value="1"/>
</dbReference>
<dbReference type="PANTHER" id="PTHR33969:SF2">
    <property type="entry name" value="SEGREGATION AND CONDENSATION PROTEIN A"/>
    <property type="match status" value="1"/>
</dbReference>
<evidence type="ECO:0000256" key="2">
    <source>
        <dbReference type="ARBA" id="ARBA00044777"/>
    </source>
</evidence>
<protein>
    <recommendedName>
        <fullName evidence="2 3">Segregation and condensation protein A</fullName>
    </recommendedName>
</protein>
<gene>
    <name evidence="3" type="primary">scpA</name>
    <name evidence="4" type="ORF">CVT63_04885</name>
</gene>
<evidence type="ECO:0000313" key="5">
    <source>
        <dbReference type="Proteomes" id="UP000233654"/>
    </source>
</evidence>